<proteinExistence type="predicted"/>
<gene>
    <name evidence="1" type="ORF">BX591_106251</name>
</gene>
<protein>
    <submittedName>
        <fullName evidence="1">Uncharacterized protein</fullName>
    </submittedName>
</protein>
<sequence>MYGAPDYMKRLKIRHPDDVRKATLLHNTLHPHWSPWLGKFSRLSAEQIASIPGIQFDRSLIAIDAAVRGQGLIDEAHTALRRASSTSRKALYSKAAKRLRYFLGQTRILKKCGMHVVIP</sequence>
<evidence type="ECO:0000313" key="1">
    <source>
        <dbReference type="EMBL" id="RAS34570.1"/>
    </source>
</evidence>
<organism evidence="1 2">
    <name type="scientific">Paraburkholderia bryophila</name>
    <dbReference type="NCBI Taxonomy" id="420952"/>
    <lineage>
        <taxon>Bacteria</taxon>
        <taxon>Pseudomonadati</taxon>
        <taxon>Pseudomonadota</taxon>
        <taxon>Betaproteobacteria</taxon>
        <taxon>Burkholderiales</taxon>
        <taxon>Burkholderiaceae</taxon>
        <taxon>Paraburkholderia</taxon>
    </lineage>
</organism>
<dbReference type="Gene3D" id="3.40.190.10">
    <property type="entry name" value="Periplasmic binding protein-like II"/>
    <property type="match status" value="1"/>
</dbReference>
<comment type="caution">
    <text evidence="1">The sequence shown here is derived from an EMBL/GenBank/DDBJ whole genome shotgun (WGS) entry which is preliminary data.</text>
</comment>
<evidence type="ECO:0000313" key="2">
    <source>
        <dbReference type="Proteomes" id="UP000248918"/>
    </source>
</evidence>
<dbReference type="AlphaFoldDB" id="A0A329CJT2"/>
<accession>A0A329CJT2</accession>
<dbReference type="Proteomes" id="UP000248918">
    <property type="component" value="Unassembled WGS sequence"/>
</dbReference>
<dbReference type="EMBL" id="QLTK01000006">
    <property type="protein sequence ID" value="RAS34570.1"/>
    <property type="molecule type" value="Genomic_DNA"/>
</dbReference>
<name>A0A329CJT2_9BURK</name>
<reference evidence="1 2" key="1">
    <citation type="submission" date="2018-06" db="EMBL/GenBank/DDBJ databases">
        <title>Genomic Encyclopedia of Type Strains, Phase III (KMG-III): the genomes of soil and plant-associated and newly described type strains.</title>
        <authorList>
            <person name="Whitman W."/>
        </authorList>
    </citation>
    <scope>NUCLEOTIDE SEQUENCE [LARGE SCALE GENOMIC DNA]</scope>
    <source>
        <strain evidence="1 2">LMG 23644</strain>
    </source>
</reference>